<dbReference type="Pfam" id="PF18206">
    <property type="entry name" value="Porphyrn_cat_1"/>
    <property type="match status" value="1"/>
</dbReference>
<dbReference type="InterPro" id="IPR008964">
    <property type="entry name" value="Invasin/intimin_cell_adhesion"/>
</dbReference>
<evidence type="ECO:0000313" key="10">
    <source>
        <dbReference type="Proteomes" id="UP000236592"/>
    </source>
</evidence>
<evidence type="ECO:0000256" key="6">
    <source>
        <dbReference type="SAM" id="SignalP"/>
    </source>
</evidence>
<proteinExistence type="predicted"/>
<reference evidence="10" key="1">
    <citation type="submission" date="2018-01" db="EMBL/GenBank/DDBJ databases">
        <title>Complete genome of Tamlana sp. UJ94.</title>
        <authorList>
            <person name="Jung J."/>
            <person name="Chung D."/>
            <person name="Bae S.S."/>
            <person name="Baek K."/>
        </authorList>
    </citation>
    <scope>NUCLEOTIDE SEQUENCE [LARGE SCALE GENOMIC DNA]</scope>
    <source>
        <strain evidence="10">UJ94</strain>
    </source>
</reference>
<dbReference type="CDD" id="cd21510">
    <property type="entry name" value="agarase_cat"/>
    <property type="match status" value="1"/>
</dbReference>
<organism evidence="9 10">
    <name type="scientific">Pseudotamlana carrageenivorans</name>
    <dbReference type="NCBI Taxonomy" id="2069432"/>
    <lineage>
        <taxon>Bacteria</taxon>
        <taxon>Pseudomonadati</taxon>
        <taxon>Bacteroidota</taxon>
        <taxon>Flavobacteriia</taxon>
        <taxon>Flavobacteriales</taxon>
        <taxon>Flavobacteriaceae</taxon>
        <taxon>Pseudotamlana</taxon>
    </lineage>
</organism>
<name>A0A2I7SMJ4_9FLAO</name>
<dbReference type="InterPro" id="IPR040527">
    <property type="entry name" value="Beta-sand_Porphyrn"/>
</dbReference>
<dbReference type="InterPro" id="IPR041224">
    <property type="entry name" value="BPA_C"/>
</dbReference>
<dbReference type="EMBL" id="CP025938">
    <property type="protein sequence ID" value="AUS07112.1"/>
    <property type="molecule type" value="Genomic_DNA"/>
</dbReference>
<dbReference type="Pfam" id="PF18962">
    <property type="entry name" value="Por_Secre_tail"/>
    <property type="match status" value="1"/>
</dbReference>
<evidence type="ECO:0000256" key="3">
    <source>
        <dbReference type="ARBA" id="ARBA00023026"/>
    </source>
</evidence>
<evidence type="ECO:0000313" key="9">
    <source>
        <dbReference type="EMBL" id="AUS07112.1"/>
    </source>
</evidence>
<dbReference type="InterPro" id="IPR026444">
    <property type="entry name" value="Secre_tail"/>
</dbReference>
<dbReference type="SMART" id="SM00606">
    <property type="entry name" value="CBD_IV"/>
    <property type="match status" value="1"/>
</dbReference>
<feature type="domain" description="Big-1" evidence="7">
    <location>
        <begin position="1027"/>
        <end position="1107"/>
    </location>
</feature>
<dbReference type="OrthoDB" id="974840at2"/>
<protein>
    <recommendedName>
        <fullName evidence="1">Intimin</fullName>
    </recommendedName>
    <alternativeName>
        <fullName evidence="5">Attaching and effacing protein</fullName>
    </alternativeName>
</protein>
<feature type="chain" id="PRO_5014354353" description="Intimin" evidence="6">
    <location>
        <begin position="24"/>
        <end position="1340"/>
    </location>
</feature>
<dbReference type="InterPro" id="IPR008979">
    <property type="entry name" value="Galactose-bd-like_sf"/>
</dbReference>
<dbReference type="Pfam" id="PF18040">
    <property type="entry name" value="BPA_C"/>
    <property type="match status" value="1"/>
</dbReference>
<dbReference type="SUPFAM" id="SSF49373">
    <property type="entry name" value="Invasin/intimin cell-adhesion fragments"/>
    <property type="match status" value="3"/>
</dbReference>
<dbReference type="Gene3D" id="2.60.40.1080">
    <property type="match status" value="3"/>
</dbReference>
<keyword evidence="2 6" id="KW-0732">Signal</keyword>
<dbReference type="PROSITE" id="PS51127">
    <property type="entry name" value="BIG1"/>
    <property type="match status" value="1"/>
</dbReference>
<evidence type="ECO:0000256" key="4">
    <source>
        <dbReference type="ARBA" id="ARBA00023157"/>
    </source>
</evidence>
<sequence length="1340" mass="146150">MQLFTRKSALASTFTLIGMSLFAQVDVDVNLNMKHSVDGESRFGRERRMTIHSSLPEGDWTGHEDKLNYLINDLDVYFGRETGSATWKMHYVEEDPNKPGWANEEQMAVHGNGLKKWYESEDFANRHQYEGKSHMIMGVNDHTPMYPNLSWHPGFGKGAGGWFVKDTDAAADWVAKYLANYYAETPGQIGEEMPTYWEIYNEPDMNYMNPSFGMIVSSMEKNWEYHKLVAQEVRAKLGANAPKIGGMCLGQLDFYKQDGIPSRTDGQFWYDNSSAEANLLYDNMLSGIGSGIPNPGVGKAVWPKAWENRTKDWWQWDYMYQGFIDYTGADMDFYGVHLYDWPQEDPQRDKANTRSGGHVEAMLDLFEWYDNELFGQKKDIVMSEFGTVNSGMINKPAWRDGKRDWLYIKPFNQMMMQFLERPSHVVYSMPFAPVKATWGAFFEGNNVVRYDGATLMEPKGSWTGDPSTWTMNEPTGGWEWSGIIHFFELWKDVEGTRIDTKASDIDVQVDAYVNGKHVYVILNNAIDDNKSINLNTFGLAGNNIENVELRHIFKGDAGYTQYTVANMTAAPAQVTLKPNSTIVLDYTFTNNVVIDQESEETKYMSAPLAGNAKNDRGTQLCHTASTPSITATVSGVVKPTHGEAIIRVGGFFPNPNDGNPGMKIKKLTVNGNDVIVQADNFIANTRGYGLGNFKGAWFGVLELECPIEYLQDGNNTVTFERYQAAEFTTLMIQVFDMTTDPGRTNGGSTITGLAFNSATEDVMNGETLGLAPIFTPEDASDKGLTWTSSNEAVATVDENGVVTAVADSGSTVITATSTADNSIAATITINAMPYQASSVTAMSIIEGDALTVAHYTNTDLNIEFTPTPTVAPEVEWTTSDDSVVEIVSNGTIIGKKVGETATITATVKGTTIKDDIVVTVGIAGQETIFCDALPTNFDATTNIDFTANVNIDGARELYIALVKGADVLASNTINLNAQGLETVPVSFTLANAPAPGTGYKLRAELTNGTTIIATCDNDITINQPTTISSITVSPSSAYAVTSDAIQLSATVLPADASNKTVNWTTSNANIATVDANGLVTAITSGTVTITATAVDGGLQDASVITFVDPSSSLIIEAEDLTSTSGTEDDSSWGGPGLGFRVNGDWIDYGNSGDWAEYQVNIPESGFYQVTYHYATPGSNTEITGTINGIDFSTDTFETTGAWTTPGTHIACAPLQVNAGTQTFKVTASGSDVWQWNLDKIELIKVPSDYAIGMPCGGSLSVDEVQNKAIRFYPNPASDVLNITNLKGYEKISLYDFTGRFIGKLEASGTINISHIPSGVYLIHIVGNQTTFSKTLIVSRD</sequence>
<keyword evidence="10" id="KW-1185">Reference proteome</keyword>
<dbReference type="KEGG" id="taj:C1A40_17470"/>
<dbReference type="InterPro" id="IPR017853">
    <property type="entry name" value="GH"/>
</dbReference>
<dbReference type="Gene3D" id="3.20.20.80">
    <property type="entry name" value="Glycosidases"/>
    <property type="match status" value="1"/>
</dbReference>
<evidence type="ECO:0000259" key="8">
    <source>
        <dbReference type="PROSITE" id="PS51175"/>
    </source>
</evidence>
<dbReference type="Gene3D" id="2.60.120.1200">
    <property type="match status" value="1"/>
</dbReference>
<dbReference type="SMART" id="SM00635">
    <property type="entry name" value="BID_2"/>
    <property type="match status" value="3"/>
</dbReference>
<gene>
    <name evidence="9" type="ORF">C1A40_17470</name>
</gene>
<dbReference type="InterPro" id="IPR003343">
    <property type="entry name" value="Big_2"/>
</dbReference>
<dbReference type="Gene3D" id="2.60.120.260">
    <property type="entry name" value="Galactose-binding domain-like"/>
    <property type="match status" value="1"/>
</dbReference>
<dbReference type="InterPro" id="IPR006584">
    <property type="entry name" value="Cellulose-bd_IV"/>
</dbReference>
<evidence type="ECO:0000256" key="2">
    <source>
        <dbReference type="ARBA" id="ARBA00022729"/>
    </source>
</evidence>
<evidence type="ECO:0000256" key="1">
    <source>
        <dbReference type="ARBA" id="ARBA00017346"/>
    </source>
</evidence>
<dbReference type="Proteomes" id="UP000236592">
    <property type="component" value="Chromosome"/>
</dbReference>
<evidence type="ECO:0000256" key="5">
    <source>
        <dbReference type="ARBA" id="ARBA00029955"/>
    </source>
</evidence>
<dbReference type="RefSeq" id="WP_102996996.1">
    <property type="nucleotide sequence ID" value="NZ_CP025938.1"/>
</dbReference>
<dbReference type="NCBIfam" id="TIGR04183">
    <property type="entry name" value="Por_Secre_tail"/>
    <property type="match status" value="1"/>
</dbReference>
<dbReference type="PROSITE" id="PS51175">
    <property type="entry name" value="CBM6"/>
    <property type="match status" value="1"/>
</dbReference>
<dbReference type="SUPFAM" id="SSF49785">
    <property type="entry name" value="Galactose-binding domain-like"/>
    <property type="match status" value="1"/>
</dbReference>
<dbReference type="InterPro" id="IPR003344">
    <property type="entry name" value="Big_1_dom"/>
</dbReference>
<feature type="signal peptide" evidence="6">
    <location>
        <begin position="1"/>
        <end position="23"/>
    </location>
</feature>
<evidence type="ECO:0000259" key="7">
    <source>
        <dbReference type="PROSITE" id="PS51127"/>
    </source>
</evidence>
<keyword evidence="4" id="KW-1015">Disulfide bond</keyword>
<accession>A0A2I7SMJ4</accession>
<keyword evidence="3" id="KW-0843">Virulence</keyword>
<dbReference type="InterPro" id="IPR005084">
    <property type="entry name" value="CBM6"/>
</dbReference>
<dbReference type="GO" id="GO:0030246">
    <property type="term" value="F:carbohydrate binding"/>
    <property type="evidence" value="ECO:0007669"/>
    <property type="project" value="InterPro"/>
</dbReference>
<dbReference type="Pfam" id="PF03422">
    <property type="entry name" value="CBM_6"/>
    <property type="match status" value="1"/>
</dbReference>
<dbReference type="CDD" id="cd04079">
    <property type="entry name" value="CBM6_agarase-like"/>
    <property type="match status" value="1"/>
</dbReference>
<dbReference type="SUPFAM" id="SSF51445">
    <property type="entry name" value="(Trans)glycosidases"/>
    <property type="match status" value="1"/>
</dbReference>
<dbReference type="Pfam" id="PF02368">
    <property type="entry name" value="Big_2"/>
    <property type="match status" value="2"/>
</dbReference>
<feature type="domain" description="CBM6" evidence="8">
    <location>
        <begin position="1113"/>
        <end position="1243"/>
    </location>
</feature>